<comment type="caution">
    <text evidence="2">The sequence shown here is derived from an EMBL/GenBank/DDBJ whole genome shotgun (WGS) entry which is preliminary data.</text>
</comment>
<gene>
    <name evidence="2" type="ORF">FZC84_18360</name>
</gene>
<accession>A0A5D4M7L1</accession>
<evidence type="ECO:0000259" key="1">
    <source>
        <dbReference type="SMART" id="SM00849"/>
    </source>
</evidence>
<dbReference type="PANTHER" id="PTHR42951:SF14">
    <property type="entry name" value="METALLO-BETA-LACTAMASE SUPERFAMILY PROTEIN"/>
    <property type="match status" value="1"/>
</dbReference>
<protein>
    <submittedName>
        <fullName evidence="2">MBL fold metallo-hydrolase</fullName>
    </submittedName>
</protein>
<dbReference type="AlphaFoldDB" id="A0A5D4M7L1"/>
<evidence type="ECO:0000313" key="2">
    <source>
        <dbReference type="EMBL" id="TYR97642.1"/>
    </source>
</evidence>
<dbReference type="Proteomes" id="UP000325182">
    <property type="component" value="Unassembled WGS sequence"/>
</dbReference>
<proteinExistence type="predicted"/>
<keyword evidence="2" id="KW-0378">Hydrolase</keyword>
<dbReference type="PANTHER" id="PTHR42951">
    <property type="entry name" value="METALLO-BETA-LACTAMASE DOMAIN-CONTAINING"/>
    <property type="match status" value="1"/>
</dbReference>
<dbReference type="SMART" id="SM00849">
    <property type="entry name" value="Lactamase_B"/>
    <property type="match status" value="1"/>
</dbReference>
<dbReference type="EMBL" id="VTEG01000018">
    <property type="protein sequence ID" value="TYR97642.1"/>
    <property type="molecule type" value="Genomic_DNA"/>
</dbReference>
<dbReference type="InterPro" id="IPR036866">
    <property type="entry name" value="RibonucZ/Hydroxyglut_hydro"/>
</dbReference>
<name>A0A5D4M7L1_9BACI</name>
<dbReference type="Gene3D" id="3.60.15.10">
    <property type="entry name" value="Ribonuclease Z/Hydroxyacylglutathione hydrolase-like"/>
    <property type="match status" value="1"/>
</dbReference>
<dbReference type="CDD" id="cd07743">
    <property type="entry name" value="metallo-hydrolase-like_MBL-fold"/>
    <property type="match status" value="1"/>
</dbReference>
<organism evidence="2 3">
    <name type="scientific">Rossellomorea vietnamensis</name>
    <dbReference type="NCBI Taxonomy" id="218284"/>
    <lineage>
        <taxon>Bacteria</taxon>
        <taxon>Bacillati</taxon>
        <taxon>Bacillota</taxon>
        <taxon>Bacilli</taxon>
        <taxon>Bacillales</taxon>
        <taxon>Bacillaceae</taxon>
        <taxon>Rossellomorea</taxon>
    </lineage>
</organism>
<dbReference type="GO" id="GO:0016787">
    <property type="term" value="F:hydrolase activity"/>
    <property type="evidence" value="ECO:0007669"/>
    <property type="project" value="UniProtKB-KW"/>
</dbReference>
<dbReference type="Pfam" id="PF00753">
    <property type="entry name" value="Lactamase_B"/>
    <property type="match status" value="1"/>
</dbReference>
<dbReference type="InterPro" id="IPR001279">
    <property type="entry name" value="Metallo-B-lactamas"/>
</dbReference>
<feature type="domain" description="Metallo-beta-lactamase" evidence="1">
    <location>
        <begin position="16"/>
        <end position="206"/>
    </location>
</feature>
<dbReference type="RefSeq" id="WP_148954830.1">
    <property type="nucleotide sequence ID" value="NZ_VTEG01000018.1"/>
</dbReference>
<evidence type="ECO:0000313" key="3">
    <source>
        <dbReference type="Proteomes" id="UP000325182"/>
    </source>
</evidence>
<reference evidence="2 3" key="1">
    <citation type="submission" date="2019-08" db="EMBL/GenBank/DDBJ databases">
        <title>Bacillus genomes from the desert of Cuatro Cienegas, Coahuila.</title>
        <authorList>
            <person name="Olmedo-Alvarez G."/>
        </authorList>
    </citation>
    <scope>NUCLEOTIDE SEQUENCE [LARGE SCALE GENOMIC DNA]</scope>
    <source>
        <strain evidence="2 3">CH128b_4D</strain>
    </source>
</reference>
<dbReference type="SUPFAM" id="SSF56281">
    <property type="entry name" value="Metallo-hydrolase/oxidoreductase"/>
    <property type="match status" value="1"/>
</dbReference>
<dbReference type="InterPro" id="IPR050855">
    <property type="entry name" value="NDM-1-like"/>
</dbReference>
<sequence>MELKKINESCFYFSSAVNVGYIKKEGEGLLIDTGIDDSSIKKVLKILESENLPLNFCIITHAHTDHFGGASYLKKKTDIKMYAPKLEKTIIENPLLEPVYLWNGAFPLKELRSKFLEGKPVEVDESIVAPGDMEIGPFKLEAVLLPGHSIGQVGIIHNEILFAADAYFAKEALKKHVVPFITDAEQTFLTLEKLKNLKVEGSVPGHGEFEKDFSESIDANIEVHMELLKQILKLLDKNQGRHTFEGLLQEFLNINDIESRSLGQYLLYRTSFTAYITKLIHDGSAKAAVESNQLYINL</sequence>